<name>A0A316DD74_9BACL</name>
<proteinExistence type="predicted"/>
<reference evidence="1 2" key="1">
    <citation type="submission" date="2018-05" db="EMBL/GenBank/DDBJ databases">
        <title>Genomic Encyclopedia of Type Strains, Phase IV (KMG-IV): sequencing the most valuable type-strain genomes for metagenomic binning, comparative biology and taxonomic classification.</title>
        <authorList>
            <person name="Goeker M."/>
        </authorList>
    </citation>
    <scope>NUCLEOTIDE SEQUENCE [LARGE SCALE GENOMIC DNA]</scope>
    <source>
        <strain evidence="1 2">DSM 18773</strain>
    </source>
</reference>
<dbReference type="InterPro" id="IPR003329">
    <property type="entry name" value="Cytidylyl_trans"/>
</dbReference>
<keyword evidence="2" id="KW-1185">Reference proteome</keyword>
<dbReference type="SUPFAM" id="SSF53448">
    <property type="entry name" value="Nucleotide-diphospho-sugar transferases"/>
    <property type="match status" value="1"/>
</dbReference>
<dbReference type="AlphaFoldDB" id="A0A316DD74"/>
<dbReference type="InterPro" id="IPR029044">
    <property type="entry name" value="Nucleotide-diphossugar_trans"/>
</dbReference>
<protein>
    <submittedName>
        <fullName evidence="1">Spore coat polysaccharide biosynthesis protein SpsF</fullName>
    </submittedName>
</protein>
<sequence length="244" mass="27643">MKRVVIVQARMGSSRLPGKVMLDLMGKPVLAHVIERCQSIAQIDEVVIATTENPSDDVLVHVAEHWGVTCTRGSEDDVLSRYYQAARASQADVVMRVTSDCPFLDPSVSGAVLQQLLSNPHLDYVSNGLVCSYPRGLDTEAFTFAALEKAYQEATLPFEREHVTPYLYQNPQIFQLASHENAVDYSQYRWTLDTPEDWELISQVYQGLYRPGEIFSWQQGIQFMEQHPELRAINAHIEQKKLGE</sequence>
<dbReference type="CDD" id="cd02518">
    <property type="entry name" value="GT2_SpsF"/>
    <property type="match status" value="1"/>
</dbReference>
<gene>
    <name evidence="1" type="ORF">C7459_10138</name>
</gene>
<evidence type="ECO:0000313" key="2">
    <source>
        <dbReference type="Proteomes" id="UP000245634"/>
    </source>
</evidence>
<dbReference type="RefSeq" id="WP_109685049.1">
    <property type="nucleotide sequence ID" value="NZ_QGGL01000001.1"/>
</dbReference>
<dbReference type="PANTHER" id="PTHR42866">
    <property type="entry name" value="3-DEOXY-MANNO-OCTULOSONATE CYTIDYLYLTRANSFERASE"/>
    <property type="match status" value="1"/>
</dbReference>
<evidence type="ECO:0000313" key="1">
    <source>
        <dbReference type="EMBL" id="PWK16177.1"/>
    </source>
</evidence>
<dbReference type="Pfam" id="PF02348">
    <property type="entry name" value="CTP_transf_3"/>
    <property type="match status" value="1"/>
</dbReference>
<dbReference type="GO" id="GO:0005829">
    <property type="term" value="C:cytosol"/>
    <property type="evidence" value="ECO:0007669"/>
    <property type="project" value="TreeGrafter"/>
</dbReference>
<dbReference type="Proteomes" id="UP000245634">
    <property type="component" value="Unassembled WGS sequence"/>
</dbReference>
<dbReference type="OrthoDB" id="9815559at2"/>
<dbReference type="PANTHER" id="PTHR42866:SF1">
    <property type="entry name" value="SPORE COAT POLYSACCHARIDE BIOSYNTHESIS PROTEIN SPSF"/>
    <property type="match status" value="1"/>
</dbReference>
<comment type="caution">
    <text evidence="1">The sequence shown here is derived from an EMBL/GenBank/DDBJ whole genome shotgun (WGS) entry which is preliminary data.</text>
</comment>
<dbReference type="EMBL" id="QGGL01000001">
    <property type="protein sequence ID" value="PWK16177.1"/>
    <property type="molecule type" value="Genomic_DNA"/>
</dbReference>
<organism evidence="1 2">
    <name type="scientific">Tumebacillus permanentifrigoris</name>
    <dbReference type="NCBI Taxonomy" id="378543"/>
    <lineage>
        <taxon>Bacteria</taxon>
        <taxon>Bacillati</taxon>
        <taxon>Bacillota</taxon>
        <taxon>Bacilli</taxon>
        <taxon>Bacillales</taxon>
        <taxon>Alicyclobacillaceae</taxon>
        <taxon>Tumebacillus</taxon>
    </lineage>
</organism>
<accession>A0A316DD74</accession>
<dbReference type="Gene3D" id="3.90.550.10">
    <property type="entry name" value="Spore Coat Polysaccharide Biosynthesis Protein SpsA, Chain A"/>
    <property type="match status" value="1"/>
</dbReference>